<dbReference type="RefSeq" id="XP_024713661.1">
    <property type="nucleotide sequence ID" value="XM_024858255.1"/>
</dbReference>
<evidence type="ECO:0000256" key="7">
    <source>
        <dbReference type="ARBA" id="ARBA00022723"/>
    </source>
</evidence>
<evidence type="ECO:0000256" key="10">
    <source>
        <dbReference type="ARBA" id="ARBA00022786"/>
    </source>
</evidence>
<comment type="subcellular location">
    <subcellularLocation>
        <location evidence="2 15">Nucleus</location>
    </subcellularLocation>
</comment>
<evidence type="ECO:0000256" key="9">
    <source>
        <dbReference type="ARBA" id="ARBA00022771"/>
    </source>
</evidence>
<sequence>MAEKFKRIAEHFEIETNGDPGSTAKEYISDINLRIQKYYFKVESARDQVLGDIVYVFVNTKQDAVIQACTPYLPSELDAIKQMIDSIVAADFEFCLPFGNAKQQVASVAKLRLGDADYFLSRLVNDGWFNITSNNRVVLSTPAIAELKTYLVDRYGKFSPEDPQGKLLDCHVCGDLVTYGIKCNQTSCSTSFHNKCFTVFSRQNPELKCPGTCDSTLIQELMLQVGADP</sequence>
<proteinExistence type="inferred from homology"/>
<keyword evidence="18" id="KW-1185">Reference proteome</keyword>
<dbReference type="EC" id="2.3.2.27" evidence="4 15"/>
<name>A0A2P7YQV5_9ASCO</name>
<dbReference type="InterPro" id="IPR036388">
    <property type="entry name" value="WH-like_DNA-bd_sf"/>
</dbReference>
<dbReference type="Gene3D" id="3.90.1150.220">
    <property type="match status" value="1"/>
</dbReference>
<reference evidence="17 18" key="1">
    <citation type="submission" date="2018-03" db="EMBL/GenBank/DDBJ databases">
        <title>Candida pseudohaemulonii genome assembly and annotation.</title>
        <authorList>
            <person name="Munoz J.F."/>
            <person name="Gade L.G."/>
            <person name="Chow N.A."/>
            <person name="Litvintseva A.P."/>
            <person name="Loparev V.N."/>
            <person name="Cuomo C.A."/>
        </authorList>
    </citation>
    <scope>NUCLEOTIDE SEQUENCE [LARGE SCALE GENOMIC DNA]</scope>
    <source>
        <strain evidence="17 18">B12108</strain>
    </source>
</reference>
<comment type="function">
    <text evidence="15">Acts in a DNA repair pathway for removal of UV-induced DNA damage that is distinct from classical nucleotide excision repair and in repair of ionizing radiation damage. Functions in homologous recombination repair of DNA double strand breaks and in recovery of stalled replication forks.</text>
</comment>
<dbReference type="EMBL" id="PYFQ01000006">
    <property type="protein sequence ID" value="PSK38336.1"/>
    <property type="molecule type" value="Genomic_DNA"/>
</dbReference>
<evidence type="ECO:0000256" key="3">
    <source>
        <dbReference type="ARBA" id="ARBA00010258"/>
    </source>
</evidence>
<dbReference type="STRING" id="418784.A0A2P7YQV5"/>
<protein>
    <recommendedName>
        <fullName evidence="5 15">Non-structural maintenance of chromosomes element 1 homolog</fullName>
        <ecNumber evidence="4 15">2.3.2.27</ecNumber>
    </recommendedName>
</protein>
<dbReference type="Proteomes" id="UP000241107">
    <property type="component" value="Unassembled WGS sequence"/>
</dbReference>
<dbReference type="InterPro" id="IPR014857">
    <property type="entry name" value="Nse1_RING_C4HC3-type"/>
</dbReference>
<evidence type="ECO:0000256" key="14">
    <source>
        <dbReference type="ARBA" id="ARBA00023242"/>
    </source>
</evidence>
<evidence type="ECO:0000256" key="8">
    <source>
        <dbReference type="ARBA" id="ARBA00022763"/>
    </source>
</evidence>
<evidence type="ECO:0000256" key="2">
    <source>
        <dbReference type="ARBA" id="ARBA00004123"/>
    </source>
</evidence>
<dbReference type="GO" id="GO:0030915">
    <property type="term" value="C:Smc5-Smc6 complex"/>
    <property type="evidence" value="ECO:0007669"/>
    <property type="project" value="UniProtKB-UniRule"/>
</dbReference>
<dbReference type="VEuPathDB" id="FungiDB:C7M61_002898"/>
<dbReference type="InterPro" id="IPR013083">
    <property type="entry name" value="Znf_RING/FYVE/PHD"/>
</dbReference>
<keyword evidence="13 15" id="KW-0234">DNA repair</keyword>
<dbReference type="Pfam" id="PF08746">
    <property type="entry name" value="zf-RING-like"/>
    <property type="match status" value="1"/>
</dbReference>
<evidence type="ECO:0000313" key="18">
    <source>
        <dbReference type="Proteomes" id="UP000241107"/>
    </source>
</evidence>
<dbReference type="GeneID" id="36566287"/>
<keyword evidence="12 15" id="KW-0233">DNA recombination</keyword>
<keyword evidence="14 15" id="KW-0539">Nucleus</keyword>
<dbReference type="GO" id="GO:0061630">
    <property type="term" value="F:ubiquitin protein ligase activity"/>
    <property type="evidence" value="ECO:0007669"/>
    <property type="project" value="UniProtKB-EC"/>
</dbReference>
<keyword evidence="8 15" id="KW-0227">DNA damage</keyword>
<keyword evidence="7 15" id="KW-0479">Metal-binding</keyword>
<organism evidence="17 18">
    <name type="scientific">Candidozyma pseudohaemuli</name>
    <dbReference type="NCBI Taxonomy" id="418784"/>
    <lineage>
        <taxon>Eukaryota</taxon>
        <taxon>Fungi</taxon>
        <taxon>Dikarya</taxon>
        <taxon>Ascomycota</taxon>
        <taxon>Saccharomycotina</taxon>
        <taxon>Pichiomycetes</taxon>
        <taxon>Metschnikowiaceae</taxon>
        <taxon>Candidozyma</taxon>
    </lineage>
</organism>
<dbReference type="PANTHER" id="PTHR20973">
    <property type="entry name" value="NON-SMC ELEMENT 1-RELATED"/>
    <property type="match status" value="1"/>
</dbReference>
<dbReference type="Gene3D" id="1.10.10.10">
    <property type="entry name" value="Winged helix-like DNA-binding domain superfamily/Winged helix DNA-binding domain"/>
    <property type="match status" value="1"/>
</dbReference>
<keyword evidence="11 15" id="KW-0862">Zinc</keyword>
<comment type="catalytic activity">
    <reaction evidence="1 15">
        <text>S-ubiquitinyl-[E2 ubiquitin-conjugating enzyme]-L-cysteine + [acceptor protein]-L-lysine = [E2 ubiquitin-conjugating enzyme]-L-cysteine + N(6)-ubiquitinyl-[acceptor protein]-L-lysine.</text>
        <dbReference type="EC" id="2.3.2.27"/>
    </reaction>
</comment>
<dbReference type="Gene3D" id="3.30.40.10">
    <property type="entry name" value="Zinc/RING finger domain, C3HC4 (zinc finger)"/>
    <property type="match status" value="1"/>
</dbReference>
<comment type="subunit">
    <text evidence="15">Component of the Smc5-Smc6 complex.</text>
</comment>
<keyword evidence="10 15" id="KW-0833">Ubl conjugation pathway</keyword>
<gene>
    <name evidence="17" type="ORF">C7M61_002898</name>
</gene>
<comment type="similarity">
    <text evidence="3 15">Belongs to the NSE1 family.</text>
</comment>
<dbReference type="GO" id="GO:0005634">
    <property type="term" value="C:nucleus"/>
    <property type="evidence" value="ECO:0007669"/>
    <property type="project" value="UniProtKB-SubCell"/>
</dbReference>
<keyword evidence="9 15" id="KW-0863">Zinc-finger</keyword>
<evidence type="ECO:0000256" key="13">
    <source>
        <dbReference type="ARBA" id="ARBA00023204"/>
    </source>
</evidence>
<evidence type="ECO:0000259" key="16">
    <source>
        <dbReference type="Pfam" id="PF08746"/>
    </source>
</evidence>
<dbReference type="OrthoDB" id="185455at2759"/>
<evidence type="ECO:0000313" key="17">
    <source>
        <dbReference type="EMBL" id="PSK38336.1"/>
    </source>
</evidence>
<evidence type="ECO:0000256" key="12">
    <source>
        <dbReference type="ARBA" id="ARBA00023172"/>
    </source>
</evidence>
<comment type="caution">
    <text evidence="17">The sequence shown here is derived from an EMBL/GenBank/DDBJ whole genome shotgun (WGS) entry which is preliminary data.</text>
</comment>
<dbReference type="GO" id="GO:0000724">
    <property type="term" value="P:double-strand break repair via homologous recombination"/>
    <property type="evidence" value="ECO:0007669"/>
    <property type="project" value="TreeGrafter"/>
</dbReference>
<evidence type="ECO:0000256" key="4">
    <source>
        <dbReference type="ARBA" id="ARBA00012483"/>
    </source>
</evidence>
<evidence type="ECO:0000256" key="5">
    <source>
        <dbReference type="ARBA" id="ARBA00019422"/>
    </source>
</evidence>
<evidence type="ECO:0000256" key="15">
    <source>
        <dbReference type="RuleBase" id="RU368018"/>
    </source>
</evidence>
<accession>A0A2P7YQV5</accession>
<dbReference type="AlphaFoldDB" id="A0A2P7YQV5"/>
<keyword evidence="6 15" id="KW-0808">Transferase</keyword>
<dbReference type="Pfam" id="PF07574">
    <property type="entry name" value="SMC_Nse1"/>
    <property type="match status" value="1"/>
</dbReference>
<dbReference type="PANTHER" id="PTHR20973:SF0">
    <property type="entry name" value="NON-STRUCTURAL MAINTENANCE OF CHROMOSOMES ELEMENT 1 HOMOLOG"/>
    <property type="match status" value="1"/>
</dbReference>
<evidence type="ECO:0000256" key="11">
    <source>
        <dbReference type="ARBA" id="ARBA00022833"/>
    </source>
</evidence>
<evidence type="ECO:0000256" key="6">
    <source>
        <dbReference type="ARBA" id="ARBA00022679"/>
    </source>
</evidence>
<evidence type="ECO:0000256" key="1">
    <source>
        <dbReference type="ARBA" id="ARBA00000900"/>
    </source>
</evidence>
<dbReference type="InterPro" id="IPR011513">
    <property type="entry name" value="Nse1"/>
</dbReference>
<feature type="domain" description="Non-structural maintenance of chromosomes element 1 RING C4HC3-type" evidence="16">
    <location>
        <begin position="170"/>
        <end position="210"/>
    </location>
</feature>
<dbReference type="GO" id="GO:0008270">
    <property type="term" value="F:zinc ion binding"/>
    <property type="evidence" value="ECO:0007669"/>
    <property type="project" value="UniProtKB-KW"/>
</dbReference>